<feature type="transmembrane region" description="Helical" evidence="1">
    <location>
        <begin position="241"/>
        <end position="262"/>
    </location>
</feature>
<accession>Q1G8W5</accession>
<keyword evidence="1" id="KW-1133">Transmembrane helix</keyword>
<feature type="transmembrane region" description="Helical" evidence="1">
    <location>
        <begin position="187"/>
        <end position="211"/>
    </location>
</feature>
<evidence type="ECO:0000313" key="4">
    <source>
        <dbReference type="Proteomes" id="UP000001259"/>
    </source>
</evidence>
<dbReference type="KEGG" id="ldb:Ldb1713"/>
<dbReference type="Proteomes" id="UP000001259">
    <property type="component" value="Chromosome"/>
</dbReference>
<feature type="transmembrane region" description="Helical" evidence="1">
    <location>
        <begin position="74"/>
        <end position="93"/>
    </location>
</feature>
<reference evidence="3 4" key="1">
    <citation type="journal article" date="2006" name="Proc. Natl. Acad. Sci. U.S.A.">
        <title>The complete genome sequence of Lactobacillus bulgaricus reveals extensive and ongoing reductive evolution.</title>
        <authorList>
            <person name="van de Guchte M."/>
            <person name="Penaud S."/>
            <person name="Grimaldi C."/>
            <person name="Barbe V."/>
            <person name="Bryson K."/>
            <person name="Nicolas P."/>
            <person name="Robert C."/>
            <person name="Oztas S."/>
            <person name="Mangenot S."/>
            <person name="Couloux A."/>
            <person name="Loux V."/>
            <person name="Dervyn R."/>
            <person name="Bossy R."/>
            <person name="Bolotin A."/>
            <person name="Batto J.-M."/>
            <person name="Walunas T."/>
            <person name="Gibrat J.-F."/>
            <person name="Bessieres P."/>
            <person name="Weissenbach J."/>
            <person name="Ehrlich S.D."/>
            <person name="Maguin E."/>
        </authorList>
    </citation>
    <scope>NUCLEOTIDE SEQUENCE [LARGE SCALE GENOMIC DNA]</scope>
    <source>
        <strain evidence="4">ATCC 11842 / DSM 20081 / BCRC 10696 / JCM 1002 / NBRC 13953 / NCIMB 11778 / NCTC 12712 / WDCM 00102 / Lb 14</strain>
    </source>
</reference>
<dbReference type="InterPro" id="IPR045611">
    <property type="entry name" value="DUF6449"/>
</dbReference>
<dbReference type="eggNOG" id="COG1277">
    <property type="taxonomic scope" value="Bacteria"/>
</dbReference>
<evidence type="ECO:0000256" key="1">
    <source>
        <dbReference type="SAM" id="Phobius"/>
    </source>
</evidence>
<feature type="transmembrane region" description="Helical" evidence="1">
    <location>
        <begin position="119"/>
        <end position="146"/>
    </location>
</feature>
<feature type="transmembrane region" description="Helical" evidence="1">
    <location>
        <begin position="340"/>
        <end position="361"/>
    </location>
</feature>
<evidence type="ECO:0000259" key="2">
    <source>
        <dbReference type="Pfam" id="PF20047"/>
    </source>
</evidence>
<feature type="transmembrane region" description="Helical" evidence="1">
    <location>
        <begin position="274"/>
        <end position="298"/>
    </location>
</feature>
<feature type="transmembrane region" description="Helical" evidence="1">
    <location>
        <begin position="304"/>
        <end position="328"/>
    </location>
</feature>
<keyword evidence="4" id="KW-1185">Reference proteome</keyword>
<proteinExistence type="predicted"/>
<feature type="transmembrane region" description="Helical" evidence="1">
    <location>
        <begin position="34"/>
        <end position="54"/>
    </location>
</feature>
<dbReference type="STRING" id="390333.Ldb1713"/>
<feature type="domain" description="DUF6449" evidence="2">
    <location>
        <begin position="444"/>
        <end position="544"/>
    </location>
</feature>
<dbReference type="AlphaFoldDB" id="Q1G8W5"/>
<dbReference type="Pfam" id="PF20047">
    <property type="entry name" value="DUF6449"/>
    <property type="match status" value="1"/>
</dbReference>
<keyword evidence="1" id="KW-0472">Membrane</keyword>
<keyword evidence="1" id="KW-0812">Transmembrane</keyword>
<gene>
    <name evidence="3" type="ordered locus">Ldb1713</name>
</gene>
<sequence length="600" mass="68426">MQKRRQLAMTRANLSLNKHGLPQKEILRHRKVPVVLAILVMAMFYIVGSILVLISNKDVETASLLHDARTYYIFQNTSMSAVMAGIFGIYLAFEGFRFLHVPRQVDYYESQPVSRKTRFIGITVNSLLIYSLLYLLFFLAGMLILAAGGANFLADGEIWRGFLADLFAFSAWYAIASLSMMITGNTFVAGLATIFFSCFEFGLIFLNSIFYSTLATTAGYDNHDWLAYTNPSTQVYNSNHWLGIGINLLWTVLYLALAYWAYQKRANEKAGRAVAFAWIEQMVKIIVVVYFAAIGGIIGYTMIGLNFACGIIGALIIGLITASLMEIIYKFDLAAWKHNFVQSLLLTVAGLAILAGMVWGAKRYDDWLPASKQVASVAISRDDGIYTNYYMGKKSAKGDASDYAAKYMYLPVNSDLINLVKAGSKFTQNRFHEREDSVQMRFVFRMKNGRVKTRVYDVDRKTLKKYFEPISKTKAYKQAYFQIYHDQMIMDNLDSVSFTYTNGKETIKRQDSQLYKDFRAAYKQDLAKWDYQQASLQKPIGQVAVSWTRANGKRAKIYYPVYSNYSQTIAFLKKNKLYSAKKVKLEYQQPLDFYLEDQFG</sequence>
<dbReference type="EMBL" id="CR954253">
    <property type="protein sequence ID" value="CAI98502.1"/>
    <property type="molecule type" value="Genomic_DNA"/>
</dbReference>
<name>Q1G8W5_LACDA</name>
<protein>
    <submittedName>
        <fullName evidence="3">Hypothetical membrane protein</fullName>
    </submittedName>
</protein>
<evidence type="ECO:0000313" key="3">
    <source>
        <dbReference type="EMBL" id="CAI98502.1"/>
    </source>
</evidence>
<organism evidence="3 4">
    <name type="scientific">Lactobacillus delbrueckii subsp. bulgaricus (strain ATCC 11842 / DSM 20081 / BCRC 10696 / JCM 1002 / NBRC 13953 / NCIMB 11778 / NCTC 12712 / WDCM 00102 / Lb 14)</name>
    <dbReference type="NCBI Taxonomy" id="390333"/>
    <lineage>
        <taxon>Bacteria</taxon>
        <taxon>Bacillati</taxon>
        <taxon>Bacillota</taxon>
        <taxon>Bacilli</taxon>
        <taxon>Lactobacillales</taxon>
        <taxon>Lactobacillaceae</taxon>
        <taxon>Lactobacillus</taxon>
    </lineage>
</organism>
<dbReference type="HOGENOM" id="CLU_454773_0_0_9"/>